<dbReference type="Proteomes" id="UP001189624">
    <property type="component" value="Chromosome 9"/>
</dbReference>
<protein>
    <submittedName>
        <fullName evidence="1">Uncharacterized protein</fullName>
    </submittedName>
</protein>
<gene>
    <name evidence="1" type="ORF">AYBTSS11_LOCUS27883</name>
</gene>
<dbReference type="AlphaFoldDB" id="A0AA86VP81"/>
<dbReference type="Gramene" id="rna-AYBTSS11_LOCUS27883">
    <property type="protein sequence ID" value="CAJ1975757.1"/>
    <property type="gene ID" value="gene-AYBTSS11_LOCUS27883"/>
</dbReference>
<evidence type="ECO:0000313" key="1">
    <source>
        <dbReference type="EMBL" id="CAJ1975757.1"/>
    </source>
</evidence>
<proteinExistence type="predicted"/>
<organism evidence="1 2">
    <name type="scientific">Sphenostylis stenocarpa</name>
    <dbReference type="NCBI Taxonomy" id="92480"/>
    <lineage>
        <taxon>Eukaryota</taxon>
        <taxon>Viridiplantae</taxon>
        <taxon>Streptophyta</taxon>
        <taxon>Embryophyta</taxon>
        <taxon>Tracheophyta</taxon>
        <taxon>Spermatophyta</taxon>
        <taxon>Magnoliopsida</taxon>
        <taxon>eudicotyledons</taxon>
        <taxon>Gunneridae</taxon>
        <taxon>Pentapetalae</taxon>
        <taxon>rosids</taxon>
        <taxon>fabids</taxon>
        <taxon>Fabales</taxon>
        <taxon>Fabaceae</taxon>
        <taxon>Papilionoideae</taxon>
        <taxon>50 kb inversion clade</taxon>
        <taxon>NPAAA clade</taxon>
        <taxon>indigoferoid/millettioid clade</taxon>
        <taxon>Phaseoleae</taxon>
        <taxon>Sphenostylis</taxon>
    </lineage>
</organism>
<evidence type="ECO:0000313" key="2">
    <source>
        <dbReference type="Proteomes" id="UP001189624"/>
    </source>
</evidence>
<sequence>MFPARWGIYDDHRHISHQDLQRVLLAVKTSSYARYHVLLHGPRPSSSLPSPTEIPRTILLEYTQCLPSAYP</sequence>
<reference evidence="1" key="1">
    <citation type="submission" date="2023-10" db="EMBL/GenBank/DDBJ databases">
        <authorList>
            <person name="Domelevo Entfellner J.-B."/>
        </authorList>
    </citation>
    <scope>NUCLEOTIDE SEQUENCE</scope>
</reference>
<accession>A0AA86VP81</accession>
<keyword evidence="2" id="KW-1185">Reference proteome</keyword>
<dbReference type="EMBL" id="OY731406">
    <property type="protein sequence ID" value="CAJ1975757.1"/>
    <property type="molecule type" value="Genomic_DNA"/>
</dbReference>
<name>A0AA86VP81_9FABA</name>